<dbReference type="EMBL" id="RRYP01004099">
    <property type="protein sequence ID" value="TNV83160.1"/>
    <property type="molecule type" value="Genomic_DNA"/>
</dbReference>
<gene>
    <name evidence="1" type="ORF">FGO68_gene14332</name>
</gene>
<proteinExistence type="predicted"/>
<evidence type="ECO:0000313" key="2">
    <source>
        <dbReference type="Proteomes" id="UP000785679"/>
    </source>
</evidence>
<keyword evidence="2" id="KW-1185">Reference proteome</keyword>
<organism evidence="1 2">
    <name type="scientific">Halteria grandinella</name>
    <dbReference type="NCBI Taxonomy" id="5974"/>
    <lineage>
        <taxon>Eukaryota</taxon>
        <taxon>Sar</taxon>
        <taxon>Alveolata</taxon>
        <taxon>Ciliophora</taxon>
        <taxon>Intramacronucleata</taxon>
        <taxon>Spirotrichea</taxon>
        <taxon>Stichotrichia</taxon>
        <taxon>Sporadotrichida</taxon>
        <taxon>Halteriidae</taxon>
        <taxon>Halteria</taxon>
    </lineage>
</organism>
<evidence type="ECO:0000313" key="1">
    <source>
        <dbReference type="EMBL" id="TNV83160.1"/>
    </source>
</evidence>
<name>A0A8J8NZF3_HALGN</name>
<dbReference type="AlphaFoldDB" id="A0A8J8NZF3"/>
<sequence>MFIQRVNIGRPNLINLVYTKDNQKFSLMNNCGHILWVTAHESQDGITSISIWLNIFNNHPRPLLQKHTMKYRSIWGLNLECISPNGQLEQFDCIMPQIRKILRKENNILEECFQFTKAHIHLSHLNDHQQVQQIERSNSS</sequence>
<comment type="caution">
    <text evidence="1">The sequence shown here is derived from an EMBL/GenBank/DDBJ whole genome shotgun (WGS) entry which is preliminary data.</text>
</comment>
<protein>
    <submittedName>
        <fullName evidence="1">Uncharacterized protein</fullName>
    </submittedName>
</protein>
<dbReference type="Proteomes" id="UP000785679">
    <property type="component" value="Unassembled WGS sequence"/>
</dbReference>
<accession>A0A8J8NZF3</accession>
<reference evidence="1" key="1">
    <citation type="submission" date="2019-06" db="EMBL/GenBank/DDBJ databases">
        <authorList>
            <person name="Zheng W."/>
        </authorList>
    </citation>
    <scope>NUCLEOTIDE SEQUENCE</scope>
    <source>
        <strain evidence="1">QDHG01</strain>
    </source>
</reference>